<dbReference type="RefSeq" id="WP_173272134.1">
    <property type="nucleotide sequence ID" value="NZ_JABMKV010000002.1"/>
</dbReference>
<dbReference type="Proteomes" id="UP000762110">
    <property type="component" value="Unassembled WGS sequence"/>
</dbReference>
<accession>A0ABX2DDV1</accession>
<evidence type="ECO:0000313" key="1">
    <source>
        <dbReference type="EMBL" id="NQX32278.1"/>
    </source>
</evidence>
<keyword evidence="2" id="KW-1185">Reference proteome</keyword>
<reference evidence="1 2" key="1">
    <citation type="submission" date="2020-05" db="EMBL/GenBank/DDBJ databases">
        <title>Description of Pedobacter foliorum sp. nov.</title>
        <authorList>
            <person name="Qi S."/>
            <person name="Carlier A."/>
            <person name="Cnockaert M."/>
            <person name="Vandamme P."/>
        </authorList>
    </citation>
    <scope>NUCLEOTIDE SEQUENCE [LARGE SCALE GENOMIC DNA]</scope>
    <source>
        <strain evidence="1 2">LMG 31300</strain>
    </source>
</reference>
<evidence type="ECO:0000313" key="2">
    <source>
        <dbReference type="Proteomes" id="UP000762110"/>
    </source>
</evidence>
<name>A0ABX2DDV1_9SPHI</name>
<protein>
    <submittedName>
        <fullName evidence="1">Uncharacterized protein</fullName>
    </submittedName>
</protein>
<sequence length="132" mass="15583">MIELIAHDLVKHDALKKWIVFTNEDVVNNYEAVFGEQGVHNLNIAINKLQRDFYEIKRYYQFVGIIKYNHINNMLTMNLFESDDMDNFLDGVLSLKDQNWKSDDISKIGEITHQILDNQTENLARIRIKKLI</sequence>
<proteinExistence type="predicted"/>
<organism evidence="1 2">
    <name type="scientific">Pedobacter boryungensis</name>
    <dbReference type="NCBI Taxonomy" id="869962"/>
    <lineage>
        <taxon>Bacteria</taxon>
        <taxon>Pseudomonadati</taxon>
        <taxon>Bacteroidota</taxon>
        <taxon>Sphingobacteriia</taxon>
        <taxon>Sphingobacteriales</taxon>
        <taxon>Sphingobacteriaceae</taxon>
        <taxon>Pedobacter</taxon>
    </lineage>
</organism>
<dbReference type="EMBL" id="JABMKV010000002">
    <property type="protein sequence ID" value="NQX32278.1"/>
    <property type="molecule type" value="Genomic_DNA"/>
</dbReference>
<comment type="caution">
    <text evidence="1">The sequence shown here is derived from an EMBL/GenBank/DDBJ whole genome shotgun (WGS) entry which is preliminary data.</text>
</comment>
<gene>
    <name evidence="1" type="ORF">HQN85_11090</name>
</gene>